<name>A0A0D8FSJ8_9ACTN</name>
<organism evidence="1 2">
    <name type="scientific">Ferrimicrobium acidiphilum DSM 19497</name>
    <dbReference type="NCBI Taxonomy" id="1121877"/>
    <lineage>
        <taxon>Bacteria</taxon>
        <taxon>Bacillati</taxon>
        <taxon>Actinomycetota</taxon>
        <taxon>Acidimicrobiia</taxon>
        <taxon>Acidimicrobiales</taxon>
        <taxon>Acidimicrobiaceae</taxon>
        <taxon>Ferrimicrobium</taxon>
    </lineage>
</organism>
<comment type="caution">
    <text evidence="1">The sequence shown here is derived from an EMBL/GenBank/DDBJ whole genome shotgun (WGS) entry which is preliminary data.</text>
</comment>
<dbReference type="AlphaFoldDB" id="A0A0D8FSJ8"/>
<sequence>MVVPDRDRITGEVAEELLSAAVLKVHDHFIDLLPVSVASTKPRIAEPFWIVLLVLKPEQLEGQVIMSL</sequence>
<evidence type="ECO:0000313" key="1">
    <source>
        <dbReference type="EMBL" id="KJE75212.1"/>
    </source>
</evidence>
<reference evidence="1 2" key="1">
    <citation type="submission" date="2015-01" db="EMBL/GenBank/DDBJ databases">
        <title>Draft genome of the acidophilic iron oxidizer Ferrimicrobium acidiphilum strain T23.</title>
        <authorList>
            <person name="Poehlein A."/>
            <person name="Eisen S."/>
            <person name="Schloemann M."/>
            <person name="Johnson B.D."/>
            <person name="Daniel R."/>
            <person name="Muehling M."/>
        </authorList>
    </citation>
    <scope>NUCLEOTIDE SEQUENCE [LARGE SCALE GENOMIC DNA]</scope>
    <source>
        <strain evidence="1 2">T23</strain>
    </source>
</reference>
<protein>
    <submittedName>
        <fullName evidence="1">Uncharacterized protein</fullName>
    </submittedName>
</protein>
<accession>A0A0D8FSJ8</accession>
<dbReference type="Proteomes" id="UP000032336">
    <property type="component" value="Unassembled WGS sequence"/>
</dbReference>
<proteinExistence type="predicted"/>
<dbReference type="EMBL" id="JXUW01000061">
    <property type="protein sequence ID" value="KJE75212.1"/>
    <property type="molecule type" value="Genomic_DNA"/>
</dbReference>
<keyword evidence="2" id="KW-1185">Reference proteome</keyword>
<gene>
    <name evidence="1" type="ORF">FEAC_30510</name>
</gene>
<evidence type="ECO:0000313" key="2">
    <source>
        <dbReference type="Proteomes" id="UP000032336"/>
    </source>
</evidence>